<gene>
    <name evidence="2" type="ORF">Bca52824_066544</name>
</gene>
<name>A0A8X7QRD5_BRACI</name>
<keyword evidence="3" id="KW-1185">Reference proteome</keyword>
<comment type="caution">
    <text evidence="2">The sequence shown here is derived from an EMBL/GenBank/DDBJ whole genome shotgun (WGS) entry which is preliminary data.</text>
</comment>
<dbReference type="AlphaFoldDB" id="A0A8X7QRD5"/>
<proteinExistence type="predicted"/>
<dbReference type="EMBL" id="JAAMPC010000013">
    <property type="protein sequence ID" value="KAG2271989.1"/>
    <property type="molecule type" value="Genomic_DNA"/>
</dbReference>
<evidence type="ECO:0000256" key="1">
    <source>
        <dbReference type="SAM" id="MobiDB-lite"/>
    </source>
</evidence>
<reference evidence="2 3" key="1">
    <citation type="submission" date="2020-02" db="EMBL/GenBank/DDBJ databases">
        <authorList>
            <person name="Ma Q."/>
            <person name="Huang Y."/>
            <person name="Song X."/>
            <person name="Pei D."/>
        </authorList>
    </citation>
    <scope>NUCLEOTIDE SEQUENCE [LARGE SCALE GENOMIC DNA]</scope>
    <source>
        <strain evidence="2">Sxm20200214</strain>
        <tissue evidence="2">Leaf</tissue>
    </source>
</reference>
<evidence type="ECO:0000313" key="2">
    <source>
        <dbReference type="EMBL" id="KAG2271989.1"/>
    </source>
</evidence>
<dbReference type="Proteomes" id="UP000886595">
    <property type="component" value="Unassembled WGS sequence"/>
</dbReference>
<feature type="region of interest" description="Disordered" evidence="1">
    <location>
        <begin position="1"/>
        <end position="40"/>
    </location>
</feature>
<accession>A0A8X7QRD5</accession>
<organism evidence="2 3">
    <name type="scientific">Brassica carinata</name>
    <name type="common">Ethiopian mustard</name>
    <name type="synonym">Abyssinian cabbage</name>
    <dbReference type="NCBI Taxonomy" id="52824"/>
    <lineage>
        <taxon>Eukaryota</taxon>
        <taxon>Viridiplantae</taxon>
        <taxon>Streptophyta</taxon>
        <taxon>Embryophyta</taxon>
        <taxon>Tracheophyta</taxon>
        <taxon>Spermatophyta</taxon>
        <taxon>Magnoliopsida</taxon>
        <taxon>eudicotyledons</taxon>
        <taxon>Gunneridae</taxon>
        <taxon>Pentapetalae</taxon>
        <taxon>rosids</taxon>
        <taxon>malvids</taxon>
        <taxon>Brassicales</taxon>
        <taxon>Brassicaceae</taxon>
        <taxon>Brassiceae</taxon>
        <taxon>Brassica</taxon>
    </lineage>
</organism>
<sequence length="80" mass="8912">MQSPTTPATRDIETIGAPRTRAEKQKSGTSRQPQHEPRMLKTCKSVSENITMNNQVVVTVRGYAVTPLKVPEDEETRSLC</sequence>
<evidence type="ECO:0000313" key="3">
    <source>
        <dbReference type="Proteomes" id="UP000886595"/>
    </source>
</evidence>
<protein>
    <submittedName>
        <fullName evidence="2">Uncharacterized protein</fullName>
    </submittedName>
</protein>